<evidence type="ECO:0000313" key="4">
    <source>
        <dbReference type="EMBL" id="KAF7567223.1"/>
    </source>
</evidence>
<dbReference type="Proteomes" id="UP000245464">
    <property type="component" value="Chromosome 8"/>
</dbReference>
<dbReference type="EMBL" id="NQIK02000008">
    <property type="protein sequence ID" value="KAF7567223.1"/>
    <property type="molecule type" value="Genomic_DNA"/>
</dbReference>
<proteinExistence type="inferred from homology"/>
<dbReference type="CDD" id="cd05833">
    <property type="entry name" value="Ribosomal_P2"/>
    <property type="match status" value="1"/>
</dbReference>
<dbReference type="GO" id="GO:0003735">
    <property type="term" value="F:structural constituent of ribosome"/>
    <property type="evidence" value="ECO:0007669"/>
    <property type="project" value="InterPro"/>
</dbReference>
<dbReference type="GO" id="GO:0002182">
    <property type="term" value="P:cytoplasmic translational elongation"/>
    <property type="evidence" value="ECO:0007669"/>
    <property type="project" value="InterPro"/>
</dbReference>
<dbReference type="InterPro" id="IPR044076">
    <property type="entry name" value="Ribosomal_P2"/>
</dbReference>
<keyword evidence="3" id="KW-0687">Ribonucleoprotein</keyword>
<dbReference type="Gene3D" id="1.10.10.1410">
    <property type="match status" value="1"/>
</dbReference>
<evidence type="ECO:0000313" key="5">
    <source>
        <dbReference type="Proteomes" id="UP000245464"/>
    </source>
</evidence>
<dbReference type="PANTHER" id="PTHR21141:SF5">
    <property type="entry name" value="LARGE RIBOSOMAL SUBUNIT PROTEIN P2"/>
    <property type="match status" value="1"/>
</dbReference>
<evidence type="ECO:0000256" key="2">
    <source>
        <dbReference type="ARBA" id="ARBA00022980"/>
    </source>
</evidence>
<gene>
    <name evidence="4" type="ORF">PtrM4_138140</name>
</gene>
<evidence type="ECO:0000256" key="3">
    <source>
        <dbReference type="ARBA" id="ARBA00023274"/>
    </source>
</evidence>
<organism evidence="4 5">
    <name type="scientific">Pyrenophora tritici-repentis</name>
    <dbReference type="NCBI Taxonomy" id="45151"/>
    <lineage>
        <taxon>Eukaryota</taxon>
        <taxon>Fungi</taxon>
        <taxon>Dikarya</taxon>
        <taxon>Ascomycota</taxon>
        <taxon>Pezizomycotina</taxon>
        <taxon>Dothideomycetes</taxon>
        <taxon>Pleosporomycetidae</taxon>
        <taxon>Pleosporales</taxon>
        <taxon>Pleosporineae</taxon>
        <taxon>Pleosporaceae</taxon>
        <taxon>Pyrenophora</taxon>
    </lineage>
</organism>
<reference evidence="4" key="1">
    <citation type="journal article" date="2018" name="BMC Genomics">
        <title>Comparative genomics of the wheat fungal pathogen Pyrenophora tritici-repentis reveals chromosomal variations and genome plasticity.</title>
        <authorList>
            <person name="Moolhuijzen P."/>
            <person name="See P.T."/>
            <person name="Hane J.K."/>
            <person name="Shi G."/>
            <person name="Liu Z."/>
            <person name="Oliver R.P."/>
            <person name="Moffat C.S."/>
        </authorList>
    </citation>
    <scope>NUCLEOTIDE SEQUENCE [LARGE SCALE GENOMIC DNA]</scope>
    <source>
        <strain evidence="4">M4</strain>
    </source>
</reference>
<dbReference type="GeneID" id="6346112"/>
<accession>A0A5M9L0P5</accession>
<dbReference type="Pfam" id="PF00428">
    <property type="entry name" value="Ribosomal_60s"/>
    <property type="match status" value="1"/>
</dbReference>
<dbReference type="FunFam" id="1.10.10.1410:FF:000002">
    <property type="entry name" value="60S acidic ribosomal protein P2"/>
    <property type="match status" value="1"/>
</dbReference>
<comment type="caution">
    <text evidence="4">The sequence shown here is derived from an EMBL/GenBank/DDBJ whole genome shotgun (WGS) entry which is preliminary data.</text>
</comment>
<sequence>MKHLAAYLLLGLGGNTSPSAADVKAVLESVGIEADSDRLDKLISELEGKDINELIASGSEKLASGEKNVDLS</sequence>
<name>A0A5M9L0P5_9PLEO</name>
<dbReference type="InterPro" id="IPR038716">
    <property type="entry name" value="P1/P2_N_sf"/>
</dbReference>
<keyword evidence="2 4" id="KW-0689">Ribosomal protein</keyword>
<protein>
    <submittedName>
        <fullName evidence="4">RPP1A, Ribosomal protein L12E-L44-L45-RPP1-RPP2</fullName>
    </submittedName>
</protein>
<comment type="similarity">
    <text evidence="1">Belongs to the eukaryotic ribosomal protein P1/P2 family.</text>
</comment>
<dbReference type="PANTHER" id="PTHR21141">
    <property type="entry name" value="60S ACIDIC RIBOSOMAL PROTEIN FAMILY MEMBER"/>
    <property type="match status" value="1"/>
</dbReference>
<dbReference type="RefSeq" id="XP_001938170.2">
    <property type="nucleotide sequence ID" value="XM_001938135.2"/>
</dbReference>
<dbReference type="GO" id="GO:0022625">
    <property type="term" value="C:cytosolic large ribosomal subunit"/>
    <property type="evidence" value="ECO:0007669"/>
    <property type="project" value="InterPro"/>
</dbReference>
<dbReference type="KEGG" id="ptrr:6346112"/>
<dbReference type="AlphaFoldDB" id="A0A5M9L0P5"/>
<evidence type="ECO:0000256" key="1">
    <source>
        <dbReference type="ARBA" id="ARBA00005436"/>
    </source>
</evidence>